<dbReference type="PROSITE" id="PS51257">
    <property type="entry name" value="PROKAR_LIPOPROTEIN"/>
    <property type="match status" value="1"/>
</dbReference>
<dbReference type="AlphaFoldDB" id="X0ZF02"/>
<evidence type="ECO:0000313" key="1">
    <source>
        <dbReference type="EMBL" id="GAG68225.1"/>
    </source>
</evidence>
<organism evidence="1">
    <name type="scientific">marine sediment metagenome</name>
    <dbReference type="NCBI Taxonomy" id="412755"/>
    <lineage>
        <taxon>unclassified sequences</taxon>
        <taxon>metagenomes</taxon>
        <taxon>ecological metagenomes</taxon>
    </lineage>
</organism>
<dbReference type="EMBL" id="BART01001401">
    <property type="protein sequence ID" value="GAG68225.1"/>
    <property type="molecule type" value="Genomic_DNA"/>
</dbReference>
<protein>
    <submittedName>
        <fullName evidence="1">Uncharacterized protein</fullName>
    </submittedName>
</protein>
<accession>X0ZF02</accession>
<reference evidence="1" key="1">
    <citation type="journal article" date="2014" name="Front. Microbiol.">
        <title>High frequency of phylogenetically diverse reductive dehalogenase-homologous genes in deep subseafloor sedimentary metagenomes.</title>
        <authorList>
            <person name="Kawai M."/>
            <person name="Futagami T."/>
            <person name="Toyoda A."/>
            <person name="Takaki Y."/>
            <person name="Nishi S."/>
            <person name="Hori S."/>
            <person name="Arai W."/>
            <person name="Tsubouchi T."/>
            <person name="Morono Y."/>
            <person name="Uchiyama I."/>
            <person name="Ito T."/>
            <person name="Fujiyama A."/>
            <person name="Inagaki F."/>
            <person name="Takami H."/>
        </authorList>
    </citation>
    <scope>NUCLEOTIDE SEQUENCE</scope>
    <source>
        <strain evidence="1">Expedition CK06-06</strain>
    </source>
</reference>
<comment type="caution">
    <text evidence="1">The sequence shown here is derived from an EMBL/GenBank/DDBJ whole genome shotgun (WGS) entry which is preliminary data.</text>
</comment>
<sequence length="338" mass="37756">MMKQKYFLILGIIAVLGIIFISGCVQVPKECDYCQYLENGKCINYACCSDSDCDDNNPGTIDICNNSKTLKSECQHIQKIQKEHYLVITKKGSDFYPLAEYLSEKKEAKLISYQSKFDEVLPELRNSQPEYLAIVLSPFELTPDVIDEIDIKLRNIDSDQFLDVAYGIITSFNVEEGYKYVDKLLQYSPKSEIKIYSPGMHGFYMNLKDDYGLDVTGHCIFSPSSWCDEEHKITAQRAVDGIKDSDVIAIVLHGNPSTMYMEGSEKLKGSEDGLYALDENGNKLPITTNAALVTAMSCTVGRINGKPSIIETELQDSDVEGVIEDSIILSFLESGALN</sequence>
<proteinExistence type="predicted"/>
<name>X0ZF02_9ZZZZ</name>
<gene>
    <name evidence="1" type="ORF">S01H4_04998</name>
</gene>